<evidence type="ECO:0000256" key="1">
    <source>
        <dbReference type="PROSITE-ProRule" id="PRU00520"/>
    </source>
</evidence>
<dbReference type="EMBL" id="OZ019899">
    <property type="protein sequence ID" value="CAK9231107.1"/>
    <property type="molecule type" value="Genomic_DNA"/>
</dbReference>
<dbReference type="Gene3D" id="3.30.70.100">
    <property type="match status" value="1"/>
</dbReference>
<feature type="active site" evidence="1">
    <location>
        <position position="112"/>
    </location>
</feature>
<dbReference type="InterPro" id="IPR020456">
    <property type="entry name" value="Acylphosphatase"/>
</dbReference>
<keyword evidence="6" id="KW-1185">Reference proteome</keyword>
<dbReference type="InterPro" id="IPR017968">
    <property type="entry name" value="Acylphosphatase_CS"/>
</dbReference>
<evidence type="ECO:0000256" key="2">
    <source>
        <dbReference type="RuleBase" id="RU004168"/>
    </source>
</evidence>
<dbReference type="InterPro" id="IPR001792">
    <property type="entry name" value="Acylphosphatase-like_dom"/>
</dbReference>
<comment type="catalytic activity">
    <reaction evidence="1">
        <text>an acyl phosphate + H2O = a carboxylate + phosphate + H(+)</text>
        <dbReference type="Rhea" id="RHEA:14965"/>
        <dbReference type="ChEBI" id="CHEBI:15377"/>
        <dbReference type="ChEBI" id="CHEBI:15378"/>
        <dbReference type="ChEBI" id="CHEBI:29067"/>
        <dbReference type="ChEBI" id="CHEBI:43474"/>
        <dbReference type="ChEBI" id="CHEBI:59918"/>
        <dbReference type="EC" id="3.6.1.7"/>
    </reaction>
</comment>
<feature type="region of interest" description="Disordered" evidence="3">
    <location>
        <begin position="75"/>
        <end position="94"/>
    </location>
</feature>
<evidence type="ECO:0000256" key="3">
    <source>
        <dbReference type="SAM" id="MobiDB-lite"/>
    </source>
</evidence>
<dbReference type="EC" id="3.6.1.7" evidence="1"/>
<evidence type="ECO:0000259" key="4">
    <source>
        <dbReference type="PROSITE" id="PS51160"/>
    </source>
</evidence>
<dbReference type="PROSITE" id="PS00151">
    <property type="entry name" value="ACYLPHOSPHATASE_2"/>
    <property type="match status" value="1"/>
</dbReference>
<evidence type="ECO:0000313" key="5">
    <source>
        <dbReference type="EMBL" id="CAK9231107.1"/>
    </source>
</evidence>
<gene>
    <name evidence="5" type="ORF">CSSPTR1EN2_LOCUS20286</name>
</gene>
<feature type="active site" evidence="1">
    <location>
        <position position="130"/>
    </location>
</feature>
<dbReference type="Proteomes" id="UP001497512">
    <property type="component" value="Chromosome 7"/>
</dbReference>
<accession>A0ABP0UUV0</accession>
<dbReference type="PROSITE" id="PS51160">
    <property type="entry name" value="ACYLPHOSPHATASE_3"/>
    <property type="match status" value="1"/>
</dbReference>
<dbReference type="SUPFAM" id="SSF54975">
    <property type="entry name" value="Acylphosphatase/BLUF domain-like"/>
    <property type="match status" value="1"/>
</dbReference>
<evidence type="ECO:0000313" key="6">
    <source>
        <dbReference type="Proteomes" id="UP001497512"/>
    </source>
</evidence>
<reference evidence="5" key="1">
    <citation type="submission" date="2024-02" db="EMBL/GenBank/DDBJ databases">
        <authorList>
            <consortium name="ELIXIR-Norway"/>
            <consortium name="Elixir Norway"/>
        </authorList>
    </citation>
    <scope>NUCLEOTIDE SEQUENCE</scope>
</reference>
<protein>
    <recommendedName>
        <fullName evidence="1">acylphosphatase</fullName>
        <ecNumber evidence="1">3.6.1.7</ecNumber>
    </recommendedName>
</protein>
<dbReference type="PANTHER" id="PTHR47268">
    <property type="entry name" value="ACYLPHOSPHATASE"/>
    <property type="match status" value="1"/>
</dbReference>
<organism evidence="5 6">
    <name type="scientific">Sphagnum troendelagicum</name>
    <dbReference type="NCBI Taxonomy" id="128251"/>
    <lineage>
        <taxon>Eukaryota</taxon>
        <taxon>Viridiplantae</taxon>
        <taxon>Streptophyta</taxon>
        <taxon>Embryophyta</taxon>
        <taxon>Bryophyta</taxon>
        <taxon>Sphagnophytina</taxon>
        <taxon>Sphagnopsida</taxon>
        <taxon>Sphagnales</taxon>
        <taxon>Sphagnaceae</taxon>
        <taxon>Sphagnum</taxon>
    </lineage>
</organism>
<feature type="domain" description="Acylphosphatase-like" evidence="4">
    <location>
        <begin position="97"/>
        <end position="183"/>
    </location>
</feature>
<dbReference type="PANTHER" id="PTHR47268:SF4">
    <property type="entry name" value="ACYLPHOSPHATASE"/>
    <property type="match status" value="1"/>
</dbReference>
<keyword evidence="1" id="KW-0378">Hydrolase</keyword>
<comment type="similarity">
    <text evidence="2">Belongs to the acylphosphatase family.</text>
</comment>
<dbReference type="PRINTS" id="PR00112">
    <property type="entry name" value="ACYLPHPHTASE"/>
</dbReference>
<proteinExistence type="inferred from homology"/>
<dbReference type="Pfam" id="PF00708">
    <property type="entry name" value="Acylphosphatase"/>
    <property type="match status" value="1"/>
</dbReference>
<sequence>MNKSFVLDVCRHLVVLLTCKKSQSRFASSFWVPQIVVGKSVRQNQQLLCATLSKVLHSPRVCCSAGRRRMAARNQNRASDIESSAAVPQNSGNPSKSVNVIIQGKVQGVFYRKWTVDTAKELGLDGWVRNCRNGSVEAVFSGASSTVDNMIEKCHSGPSLARVTGITVSSWDTPVPPGFEQKPTTW</sequence>
<dbReference type="InterPro" id="IPR036046">
    <property type="entry name" value="Acylphosphatase-like_dom_sf"/>
</dbReference>
<name>A0ABP0UUV0_9BRYO</name>